<evidence type="ECO:0000256" key="1">
    <source>
        <dbReference type="SAM" id="Phobius"/>
    </source>
</evidence>
<keyword evidence="3" id="KW-1185">Reference proteome</keyword>
<feature type="transmembrane region" description="Helical" evidence="1">
    <location>
        <begin position="120"/>
        <end position="142"/>
    </location>
</feature>
<protein>
    <recommendedName>
        <fullName evidence="4">DUF5058 family protein</fullName>
    </recommendedName>
</protein>
<feature type="transmembrane region" description="Helical" evidence="1">
    <location>
        <begin position="72"/>
        <end position="93"/>
    </location>
</feature>
<accession>A0ABT7V7U2</accession>
<dbReference type="Proteomes" id="UP001529421">
    <property type="component" value="Unassembled WGS sequence"/>
</dbReference>
<reference evidence="3" key="1">
    <citation type="submission" date="2023-06" db="EMBL/GenBank/DDBJ databases">
        <title>Identification and characterization of horizontal gene transfer across gut microbiota members of farm animals based on homology search.</title>
        <authorList>
            <person name="Zeman M."/>
            <person name="Kubasova T."/>
            <person name="Jahodarova E."/>
            <person name="Nykrynova M."/>
            <person name="Rychlik I."/>
        </authorList>
    </citation>
    <scope>NUCLEOTIDE SEQUENCE [LARGE SCALE GENOMIC DNA]</scope>
    <source>
        <strain evidence="3">154_Feed</strain>
    </source>
</reference>
<comment type="caution">
    <text evidence="2">The sequence shown here is derived from an EMBL/GenBank/DDBJ whole genome shotgun (WGS) entry which is preliminary data.</text>
</comment>
<keyword evidence="1" id="KW-1133">Transmembrane helix</keyword>
<gene>
    <name evidence="2" type="ORF">QUW28_03415</name>
</gene>
<feature type="transmembrane region" description="Helical" evidence="1">
    <location>
        <begin position="202"/>
        <end position="225"/>
    </location>
</feature>
<evidence type="ECO:0008006" key="4">
    <source>
        <dbReference type="Google" id="ProtNLM"/>
    </source>
</evidence>
<evidence type="ECO:0000313" key="2">
    <source>
        <dbReference type="EMBL" id="MDM8274555.1"/>
    </source>
</evidence>
<dbReference type="EMBL" id="JAUDDZ010000003">
    <property type="protein sequence ID" value="MDM8274555.1"/>
    <property type="molecule type" value="Genomic_DNA"/>
</dbReference>
<proteinExistence type="predicted"/>
<keyword evidence="1" id="KW-0812">Transmembrane</keyword>
<feature type="transmembrane region" description="Helical" evidence="1">
    <location>
        <begin position="162"/>
        <end position="190"/>
    </location>
</feature>
<keyword evidence="1" id="KW-0472">Membrane</keyword>
<dbReference type="RefSeq" id="WP_204672600.1">
    <property type="nucleotide sequence ID" value="NZ_JACJKQ010000004.1"/>
</dbReference>
<evidence type="ECO:0000313" key="3">
    <source>
        <dbReference type="Proteomes" id="UP001529421"/>
    </source>
</evidence>
<sequence length="231" mass="23557">METIVLSLGVAVCIALMGAFMVYSGDYRLLHGYHYATTPVAERPALARETGGCLIGTGVSIALITPTILPSWASIVGAVLLVASIAGMFVAVIRHNGALMSFAPNGSWPLMNTKPRMTMLACAAVGIVLSLLGIVPGVNMIATGDVSSLHSYHYANVAASDLPSLALVEGACMVALGAGMFACAIGCGGMTLRRPAPLWSKVLLGIGGTLFGASIIGALAAIVYFNGSLMG</sequence>
<organism evidence="2 3">
    <name type="scientific">Enorma phocaeensis</name>
    <dbReference type="NCBI Taxonomy" id="1871019"/>
    <lineage>
        <taxon>Bacteria</taxon>
        <taxon>Bacillati</taxon>
        <taxon>Actinomycetota</taxon>
        <taxon>Coriobacteriia</taxon>
        <taxon>Coriobacteriales</taxon>
        <taxon>Coriobacteriaceae</taxon>
        <taxon>Enorma</taxon>
    </lineage>
</organism>
<name>A0ABT7V7U2_9ACTN</name>